<comment type="similarity">
    <text evidence="1">Belongs to the 'phage' integrase family.</text>
</comment>
<dbReference type="PANTHER" id="PTHR30349:SF41">
    <property type="entry name" value="INTEGRASE_RECOMBINASE PROTEIN MJ0367-RELATED"/>
    <property type="match status" value="1"/>
</dbReference>
<dbReference type="Pfam" id="PF00589">
    <property type="entry name" value="Phage_integrase"/>
    <property type="match status" value="1"/>
</dbReference>
<evidence type="ECO:0000256" key="2">
    <source>
        <dbReference type="ARBA" id="ARBA00023125"/>
    </source>
</evidence>
<dbReference type="GO" id="GO:0015074">
    <property type="term" value="P:DNA integration"/>
    <property type="evidence" value="ECO:0007669"/>
    <property type="project" value="InterPro"/>
</dbReference>
<dbReference type="AlphaFoldDB" id="A0A1R0Z7S0"/>
<name>A0A1R0Z7S0_9BACL</name>
<accession>A0A1R0Z7S0</accession>
<protein>
    <recommendedName>
        <fullName evidence="4">Tyr recombinase domain-containing protein</fullName>
    </recommendedName>
</protein>
<dbReference type="PROSITE" id="PS51898">
    <property type="entry name" value="TYR_RECOMBINASE"/>
    <property type="match status" value="1"/>
</dbReference>
<dbReference type="RefSeq" id="WP_076287015.1">
    <property type="nucleotide sequence ID" value="NZ_MPTW01000035.1"/>
</dbReference>
<dbReference type="SUPFAM" id="SSF56349">
    <property type="entry name" value="DNA breaking-rejoining enzymes"/>
    <property type="match status" value="1"/>
</dbReference>
<dbReference type="InterPro" id="IPR050090">
    <property type="entry name" value="Tyrosine_recombinase_XerCD"/>
</dbReference>
<dbReference type="GO" id="GO:0006310">
    <property type="term" value="P:DNA recombination"/>
    <property type="evidence" value="ECO:0007669"/>
    <property type="project" value="UniProtKB-KW"/>
</dbReference>
<feature type="domain" description="Tyr recombinase" evidence="4">
    <location>
        <begin position="140"/>
        <end position="323"/>
    </location>
</feature>
<keyword evidence="3" id="KW-0233">DNA recombination</keyword>
<dbReference type="CDD" id="cd00397">
    <property type="entry name" value="DNA_BRE_C"/>
    <property type="match status" value="1"/>
</dbReference>
<evidence type="ECO:0000256" key="1">
    <source>
        <dbReference type="ARBA" id="ARBA00008857"/>
    </source>
</evidence>
<evidence type="ECO:0000259" key="4">
    <source>
        <dbReference type="PROSITE" id="PS51898"/>
    </source>
</evidence>
<dbReference type="Proteomes" id="UP000187425">
    <property type="component" value="Unassembled WGS sequence"/>
</dbReference>
<comment type="caution">
    <text evidence="5">The sequence shown here is derived from an EMBL/GenBank/DDBJ whole genome shotgun (WGS) entry which is preliminary data.</text>
</comment>
<keyword evidence="2" id="KW-0238">DNA-binding</keyword>
<evidence type="ECO:0000313" key="6">
    <source>
        <dbReference type="Proteomes" id="UP000187425"/>
    </source>
</evidence>
<dbReference type="InterPro" id="IPR002104">
    <property type="entry name" value="Integrase_catalytic"/>
</dbReference>
<dbReference type="EMBL" id="MPTW01000035">
    <property type="protein sequence ID" value="OME64242.1"/>
    <property type="molecule type" value="Genomic_DNA"/>
</dbReference>
<proteinExistence type="inferred from homology"/>
<dbReference type="Gene3D" id="1.10.443.10">
    <property type="entry name" value="Intergrase catalytic core"/>
    <property type="match status" value="1"/>
</dbReference>
<organism evidence="5 6">
    <name type="scientific">Paenibacillus odorifer</name>
    <dbReference type="NCBI Taxonomy" id="189426"/>
    <lineage>
        <taxon>Bacteria</taxon>
        <taxon>Bacillati</taxon>
        <taxon>Bacillota</taxon>
        <taxon>Bacilli</taxon>
        <taxon>Bacillales</taxon>
        <taxon>Paenibacillaceae</taxon>
        <taxon>Paenibacillus</taxon>
    </lineage>
</organism>
<sequence length="334" mass="39124">MLLDIEEHIVTRNKKRVHVRGSSEFPQLILTFKNHYAQKYSHTSLKDHIYHVGKFIGYVQRHFIGVAPLHSIHDCKKFTKSMVVSYEEHLVERMHLDQIKKSTLNRVLFSMKLFLDMLSTLKVNYIRYIIPQSLRAQANRSNEFVNLEEVHVLLESIEKSSSNSKIRNMCIVLLIMELGCRPIEVANIHLDDLRLSERLITLHSVKSKTRTLKMSKDLTDMIHEYLHFTRSLCPVEHNNLFVTHRTRSPITSQMISSMFSHSNKISFGKIRFSAKSLRHTYATNALDNLNDFDQVSESMGHKHRRSTEWYIHRSVQRLLAKTLPINPLNRLNEV</sequence>
<dbReference type="GO" id="GO:0003677">
    <property type="term" value="F:DNA binding"/>
    <property type="evidence" value="ECO:0007669"/>
    <property type="project" value="UniProtKB-KW"/>
</dbReference>
<evidence type="ECO:0000256" key="3">
    <source>
        <dbReference type="ARBA" id="ARBA00023172"/>
    </source>
</evidence>
<evidence type="ECO:0000313" key="5">
    <source>
        <dbReference type="EMBL" id="OME64242.1"/>
    </source>
</evidence>
<dbReference type="InterPro" id="IPR011010">
    <property type="entry name" value="DNA_brk_join_enz"/>
</dbReference>
<dbReference type="InterPro" id="IPR013762">
    <property type="entry name" value="Integrase-like_cat_sf"/>
</dbReference>
<dbReference type="OrthoDB" id="2607117at2"/>
<reference evidence="5 6" key="1">
    <citation type="submission" date="2016-11" db="EMBL/GenBank/DDBJ databases">
        <title>Paenibacillus species isolates.</title>
        <authorList>
            <person name="Beno S.M."/>
        </authorList>
    </citation>
    <scope>NUCLEOTIDE SEQUENCE [LARGE SCALE GENOMIC DNA]</scope>
    <source>
        <strain evidence="5 6">FSL H7-0443</strain>
    </source>
</reference>
<gene>
    <name evidence="5" type="ORF">BSK65_29355</name>
</gene>
<dbReference type="PANTHER" id="PTHR30349">
    <property type="entry name" value="PHAGE INTEGRASE-RELATED"/>
    <property type="match status" value="1"/>
</dbReference>